<dbReference type="RefSeq" id="WP_198618360.1">
    <property type="nucleotide sequence ID" value="NZ_JABANU010000020.1"/>
</dbReference>
<feature type="transmembrane region" description="Helical" evidence="6">
    <location>
        <begin position="274"/>
        <end position="297"/>
    </location>
</feature>
<evidence type="ECO:0000256" key="5">
    <source>
        <dbReference type="ARBA" id="ARBA00023136"/>
    </source>
</evidence>
<keyword evidence="5 6" id="KW-0472">Membrane</keyword>
<evidence type="ECO:0000256" key="2">
    <source>
        <dbReference type="ARBA" id="ARBA00022475"/>
    </source>
</evidence>
<feature type="transmembrane region" description="Helical" evidence="6">
    <location>
        <begin position="44"/>
        <end position="65"/>
    </location>
</feature>
<dbReference type="PANTHER" id="PTHR30250:SF11">
    <property type="entry name" value="O-ANTIGEN TRANSPORTER-RELATED"/>
    <property type="match status" value="1"/>
</dbReference>
<feature type="transmembrane region" description="Helical" evidence="6">
    <location>
        <begin position="309"/>
        <end position="332"/>
    </location>
</feature>
<feature type="transmembrane region" description="Helical" evidence="6">
    <location>
        <begin position="221"/>
        <end position="238"/>
    </location>
</feature>
<keyword evidence="2" id="KW-1003">Cell membrane</keyword>
<reference evidence="7 8" key="1">
    <citation type="submission" date="2020-04" db="EMBL/GenBank/DDBJ databases">
        <title>Staphylococcus species from domestic dog.</title>
        <authorList>
            <person name="Paterson G.K."/>
        </authorList>
    </citation>
    <scope>NUCLEOTIDE SEQUENCE [LARGE SCALE GENOMIC DNA]</scope>
    <source>
        <strain evidence="7 8">H16/1A</strain>
    </source>
</reference>
<keyword evidence="3 6" id="KW-0812">Transmembrane</keyword>
<comment type="caution">
    <text evidence="7">The sequence shown here is derived from an EMBL/GenBank/DDBJ whole genome shotgun (WGS) entry which is preliminary data.</text>
</comment>
<feature type="transmembrane region" description="Helical" evidence="6">
    <location>
        <begin position="164"/>
        <end position="184"/>
    </location>
</feature>
<feature type="transmembrane region" description="Helical" evidence="6">
    <location>
        <begin position="77"/>
        <end position="101"/>
    </location>
</feature>
<feature type="transmembrane region" description="Helical" evidence="6">
    <location>
        <begin position="244"/>
        <end position="262"/>
    </location>
</feature>
<keyword evidence="8" id="KW-1185">Reference proteome</keyword>
<feature type="transmembrane region" description="Helical" evidence="6">
    <location>
        <begin position="140"/>
        <end position="158"/>
    </location>
</feature>
<feature type="transmembrane region" description="Helical" evidence="6">
    <location>
        <begin position="107"/>
        <end position="128"/>
    </location>
</feature>
<dbReference type="Proteomes" id="UP000751852">
    <property type="component" value="Unassembled WGS sequence"/>
</dbReference>
<comment type="subcellular location">
    <subcellularLocation>
        <location evidence="1">Cell membrane</location>
        <topology evidence="1">Multi-pass membrane protein</topology>
    </subcellularLocation>
</comment>
<evidence type="ECO:0000313" key="7">
    <source>
        <dbReference type="EMBL" id="MBI5975585.1"/>
    </source>
</evidence>
<dbReference type="EMBL" id="JABANU010000020">
    <property type="protein sequence ID" value="MBI5975585.1"/>
    <property type="molecule type" value="Genomic_DNA"/>
</dbReference>
<evidence type="ECO:0000256" key="1">
    <source>
        <dbReference type="ARBA" id="ARBA00004651"/>
    </source>
</evidence>
<dbReference type="PANTHER" id="PTHR30250">
    <property type="entry name" value="PST FAMILY PREDICTED COLANIC ACID TRANSPORTER"/>
    <property type="match status" value="1"/>
</dbReference>
<dbReference type="InterPro" id="IPR050833">
    <property type="entry name" value="Poly_Biosynth_Transport"/>
</dbReference>
<evidence type="ECO:0000313" key="8">
    <source>
        <dbReference type="Proteomes" id="UP000751852"/>
    </source>
</evidence>
<sequence>MKKHSFIIDSLKTIISTLLIAFSLQLLAYPTISHALGNEEFGKILSAYTIITISSVIVGNTLNNIRMINIKSFKDNLLYLNFIKLIVISMVIESVILIFLFLELYQLSVVITSWLLIINILMIIRIYMSVFFRIKLQYNKILLAAIFQFIGLTIGLVIFKVTHFWVVIFLMSEISVVLYTIYTLRHLRLSKVKSHKNIISEYVNLLISNGLNNLNIYLDRIILLPLIGGGAVALSFLATFIGKIFASFMYPINNVILSYISVKNTDNKIKQYLIVNFYGLILSGVIIVISYPITVLIVEYLYRQDSAQVQPYIIVGNIGVFFGVIATMIQTLNTKYISINKQTRYITIHTIIYIVLTIIATWKLEILGFFIMTVLANLLKIILLTVIGIKDSKVAS</sequence>
<feature type="transmembrane region" description="Helical" evidence="6">
    <location>
        <begin position="344"/>
        <end position="362"/>
    </location>
</feature>
<feature type="transmembrane region" description="Helical" evidence="6">
    <location>
        <begin position="368"/>
        <end position="389"/>
    </location>
</feature>
<organism evidence="7 8">
    <name type="scientific">Staphylococcus canis</name>
    <dbReference type="NCBI Taxonomy" id="2724942"/>
    <lineage>
        <taxon>Bacteria</taxon>
        <taxon>Bacillati</taxon>
        <taxon>Bacillota</taxon>
        <taxon>Bacilli</taxon>
        <taxon>Bacillales</taxon>
        <taxon>Staphylococcaceae</taxon>
        <taxon>Staphylococcus</taxon>
    </lineage>
</organism>
<protein>
    <submittedName>
        <fullName evidence="7">Capsular biosynthesis protein</fullName>
    </submittedName>
</protein>
<evidence type="ECO:0000256" key="6">
    <source>
        <dbReference type="SAM" id="Phobius"/>
    </source>
</evidence>
<proteinExistence type="predicted"/>
<keyword evidence="4 6" id="KW-1133">Transmembrane helix</keyword>
<evidence type="ECO:0000256" key="4">
    <source>
        <dbReference type="ARBA" id="ARBA00022989"/>
    </source>
</evidence>
<accession>A0ABS0TA16</accession>
<gene>
    <name evidence="7" type="ORF">HHH54_08245</name>
</gene>
<name>A0ABS0TA16_9STAP</name>
<evidence type="ECO:0000256" key="3">
    <source>
        <dbReference type="ARBA" id="ARBA00022692"/>
    </source>
</evidence>